<dbReference type="KEGG" id="caml:H6X83_05015"/>
<reference evidence="1 2" key="1">
    <citation type="submission" date="2020-08" db="EMBL/GenBank/DDBJ databases">
        <authorList>
            <person name="Ren C."/>
            <person name="Gu Y."/>
            <person name="Xu Y."/>
        </authorList>
    </citation>
    <scope>NUCLEOTIDE SEQUENCE [LARGE SCALE GENOMIC DNA]</scope>
    <source>
        <strain evidence="1 2">LBM18003</strain>
    </source>
</reference>
<dbReference type="RefSeq" id="WP_212508057.1">
    <property type="nucleotide sequence ID" value="NZ_CP060696.1"/>
</dbReference>
<protein>
    <submittedName>
        <fullName evidence="1">Uncharacterized protein</fullName>
    </submittedName>
</protein>
<proteinExistence type="predicted"/>
<evidence type="ECO:0000313" key="1">
    <source>
        <dbReference type="EMBL" id="QNO18987.1"/>
    </source>
</evidence>
<dbReference type="AlphaFoldDB" id="A0A7G9WJX5"/>
<sequence length="93" mass="10857">MILREEKLMKQLCDEMGIEWIEGKHEPMINGVPCGELDMEQLAQNHVFIVPEEQAENIPVVTKEQMQHLQKKYGKYLVSESRKVNHLKGDETH</sequence>
<keyword evidence="2" id="KW-1185">Reference proteome</keyword>
<gene>
    <name evidence="1" type="ORF">H6X83_05015</name>
</gene>
<organism evidence="1 2">
    <name type="scientific">Caproicibacterium amylolyticum</name>
    <dbReference type="NCBI Taxonomy" id="2766537"/>
    <lineage>
        <taxon>Bacteria</taxon>
        <taxon>Bacillati</taxon>
        <taxon>Bacillota</taxon>
        <taxon>Clostridia</taxon>
        <taxon>Eubacteriales</taxon>
        <taxon>Oscillospiraceae</taxon>
        <taxon>Caproicibacterium</taxon>
    </lineage>
</organism>
<dbReference type="EMBL" id="CP060696">
    <property type="protein sequence ID" value="QNO18987.1"/>
    <property type="molecule type" value="Genomic_DNA"/>
</dbReference>
<dbReference type="Proteomes" id="UP000516046">
    <property type="component" value="Chromosome"/>
</dbReference>
<accession>A0A7G9WJX5</accession>
<evidence type="ECO:0000313" key="2">
    <source>
        <dbReference type="Proteomes" id="UP000516046"/>
    </source>
</evidence>
<name>A0A7G9WJX5_9FIRM</name>